<name>A0A9J6PSL3_9ENTR</name>
<keyword evidence="3" id="KW-1185">Reference proteome</keyword>
<keyword evidence="1" id="KW-1133">Transmembrane helix</keyword>
<dbReference type="Pfam" id="PF13994">
    <property type="entry name" value="PgaD"/>
    <property type="match status" value="1"/>
</dbReference>
<feature type="transmembrane region" description="Helical" evidence="1">
    <location>
        <begin position="21"/>
        <end position="41"/>
    </location>
</feature>
<evidence type="ECO:0000313" key="2">
    <source>
        <dbReference type="EMBL" id="MCU6663351.1"/>
    </source>
</evidence>
<proteinExistence type="predicted"/>
<evidence type="ECO:0000313" key="3">
    <source>
        <dbReference type="Proteomes" id="UP001063816"/>
    </source>
</evidence>
<gene>
    <name evidence="2" type="primary">pgaD</name>
    <name evidence="2" type="ORF">M8014_03200</name>
</gene>
<dbReference type="InterPro" id="IPR023829">
    <property type="entry name" value="PGA_PgaD"/>
</dbReference>
<dbReference type="GO" id="GO:0043709">
    <property type="term" value="P:cell adhesion involved in single-species biofilm formation"/>
    <property type="evidence" value="ECO:0007669"/>
    <property type="project" value="InterPro"/>
</dbReference>
<reference evidence="2" key="1">
    <citation type="submission" date="2022-05" db="EMBL/GenBank/DDBJ databases">
        <title>Description of a novel species of Leclercia; Leclercia tamurae and the Proposal for a Novel Genus Silvania gen. nov. Containing Two Novel Species Silvania hatchlandensis sp. nov. and Silvania confinis sp. nov. Isolated from the Rhizosphere of Oak.</title>
        <authorList>
            <person name="Maddock D.W."/>
            <person name="Brady C.L."/>
            <person name="Denman S."/>
            <person name="Arnold D."/>
        </authorList>
    </citation>
    <scope>NUCLEOTIDE SEQUENCE</scope>
    <source>
        <strain evidence="2">H19S6</strain>
    </source>
</reference>
<dbReference type="AlphaFoldDB" id="A0A9J6PSL3"/>
<dbReference type="NCBIfam" id="TIGR03940">
    <property type="entry name" value="PGA_PgaD"/>
    <property type="match status" value="1"/>
</dbReference>
<sequence>MNQPLIFTERRRMPRLVDVALTLLAWGVFIWLIYNGLALALDRSHQTEIRPFFITLDTLTIYTVVALFNGLVLIGWAKYNQYRFRIERRRRKAGLEEPELATSLHISENLTHQLSEARVMTVYHDDKGDIDHIEGVGPAQDDALLPENVIRLDSLFAHDHHRVVM</sequence>
<accession>A0A9J6PSL3</accession>
<dbReference type="Proteomes" id="UP001063816">
    <property type="component" value="Unassembled WGS sequence"/>
</dbReference>
<keyword evidence="1" id="KW-0472">Membrane</keyword>
<comment type="caution">
    <text evidence="2">The sequence shown here is derived from an EMBL/GenBank/DDBJ whole genome shotgun (WGS) entry which is preliminary data.</text>
</comment>
<evidence type="ECO:0000256" key="1">
    <source>
        <dbReference type="SAM" id="Phobius"/>
    </source>
</evidence>
<dbReference type="RefSeq" id="WP_271281098.1">
    <property type="nucleotide sequence ID" value="NZ_JAMGZK010000037.1"/>
</dbReference>
<organism evidence="2 3">
    <name type="scientific">Silvania hatchlandensis</name>
    <dbReference type="NCBI Taxonomy" id="2926469"/>
    <lineage>
        <taxon>Bacteria</taxon>
        <taxon>Pseudomonadati</taxon>
        <taxon>Pseudomonadota</taxon>
        <taxon>Gammaproteobacteria</taxon>
        <taxon>Enterobacterales</taxon>
        <taxon>Enterobacteriaceae</taxon>
        <taxon>Silvania</taxon>
    </lineage>
</organism>
<dbReference type="EMBL" id="JAMGZK010000037">
    <property type="protein sequence ID" value="MCU6663351.1"/>
    <property type="molecule type" value="Genomic_DNA"/>
</dbReference>
<protein>
    <submittedName>
        <fullName evidence="2">Poly-beta-1,6-N-acetyl-D-glucosamine biosynthesis protein PgaD</fullName>
    </submittedName>
</protein>
<feature type="transmembrane region" description="Helical" evidence="1">
    <location>
        <begin position="61"/>
        <end position="79"/>
    </location>
</feature>
<keyword evidence="1" id="KW-0812">Transmembrane</keyword>